<dbReference type="Proteomes" id="UP000320300">
    <property type="component" value="Unassembled WGS sequence"/>
</dbReference>
<dbReference type="GO" id="GO:0016747">
    <property type="term" value="F:acyltransferase activity, transferring groups other than amino-acyl groups"/>
    <property type="evidence" value="ECO:0007669"/>
    <property type="project" value="InterPro"/>
</dbReference>
<dbReference type="InterPro" id="IPR050832">
    <property type="entry name" value="Bact_Acetyltransf"/>
</dbReference>
<protein>
    <submittedName>
        <fullName evidence="4">Acetyltransferase (GNAT) family protein</fullName>
    </submittedName>
</protein>
<proteinExistence type="predicted"/>
<dbReference type="PROSITE" id="PS51186">
    <property type="entry name" value="GNAT"/>
    <property type="match status" value="1"/>
</dbReference>
<keyword evidence="1 4" id="KW-0808">Transferase</keyword>
<reference evidence="4 5" key="1">
    <citation type="submission" date="2017-05" db="EMBL/GenBank/DDBJ databases">
        <authorList>
            <person name="Varghese N."/>
            <person name="Submissions S."/>
        </authorList>
    </citation>
    <scope>NUCLEOTIDE SEQUENCE [LARGE SCALE GENOMIC DNA]</scope>
    <source>
        <strain evidence="4 5">DSM 19036</strain>
    </source>
</reference>
<dbReference type="InterPro" id="IPR016181">
    <property type="entry name" value="Acyl_CoA_acyltransferase"/>
</dbReference>
<name>A0A521FC63_9SPHI</name>
<dbReference type="AlphaFoldDB" id="A0A521FC63"/>
<dbReference type="OrthoDB" id="9803233at2"/>
<feature type="domain" description="N-acetyltransferase" evidence="3">
    <location>
        <begin position="4"/>
        <end position="151"/>
    </location>
</feature>
<organism evidence="4 5">
    <name type="scientific">Pedobacter westerhofensis</name>
    <dbReference type="NCBI Taxonomy" id="425512"/>
    <lineage>
        <taxon>Bacteria</taxon>
        <taxon>Pseudomonadati</taxon>
        <taxon>Bacteroidota</taxon>
        <taxon>Sphingobacteriia</taxon>
        <taxon>Sphingobacteriales</taxon>
        <taxon>Sphingobacteriaceae</taxon>
        <taxon>Pedobacter</taxon>
    </lineage>
</organism>
<dbReference type="SUPFAM" id="SSF55729">
    <property type="entry name" value="Acyl-CoA N-acyltransferases (Nat)"/>
    <property type="match status" value="1"/>
</dbReference>
<dbReference type="InterPro" id="IPR000182">
    <property type="entry name" value="GNAT_dom"/>
</dbReference>
<keyword evidence="2" id="KW-0012">Acyltransferase</keyword>
<accession>A0A521FC63</accession>
<dbReference type="CDD" id="cd04301">
    <property type="entry name" value="NAT_SF"/>
    <property type="match status" value="1"/>
</dbReference>
<gene>
    <name evidence="4" type="ORF">SAMN06265348_11185</name>
</gene>
<keyword evidence="5" id="KW-1185">Reference proteome</keyword>
<evidence type="ECO:0000259" key="3">
    <source>
        <dbReference type="PROSITE" id="PS51186"/>
    </source>
</evidence>
<dbReference type="PANTHER" id="PTHR43877:SF2">
    <property type="entry name" value="AMINOALKYLPHOSPHONATE N-ACETYLTRANSFERASE-RELATED"/>
    <property type="match status" value="1"/>
</dbReference>
<evidence type="ECO:0000256" key="2">
    <source>
        <dbReference type="ARBA" id="ARBA00023315"/>
    </source>
</evidence>
<dbReference type="EMBL" id="FXTN01000011">
    <property type="protein sequence ID" value="SMO93753.1"/>
    <property type="molecule type" value="Genomic_DNA"/>
</dbReference>
<evidence type="ECO:0000313" key="4">
    <source>
        <dbReference type="EMBL" id="SMO93753.1"/>
    </source>
</evidence>
<evidence type="ECO:0000256" key="1">
    <source>
        <dbReference type="ARBA" id="ARBA00022679"/>
    </source>
</evidence>
<sequence>MKTITLRRTNSDNPDFRALITELDADLRLRNGDLMNIYDQHNVIEKIDTVVVAYIDEVPAGCGCFKTYDNETVEIKRMFVRPQARGNGISRKVLTELEAWARELKTTYAVLETGSKQLEALSLYPKAGYLPIPKYGPYIDLPESICFKKVL</sequence>
<dbReference type="Gene3D" id="3.40.630.30">
    <property type="match status" value="1"/>
</dbReference>
<dbReference type="Pfam" id="PF00583">
    <property type="entry name" value="Acetyltransf_1"/>
    <property type="match status" value="1"/>
</dbReference>
<evidence type="ECO:0000313" key="5">
    <source>
        <dbReference type="Proteomes" id="UP000320300"/>
    </source>
</evidence>
<dbReference type="PANTHER" id="PTHR43877">
    <property type="entry name" value="AMINOALKYLPHOSPHONATE N-ACETYLTRANSFERASE-RELATED-RELATED"/>
    <property type="match status" value="1"/>
</dbReference>